<sequence>MMKIKSLLKYVHLWSVIASKLLSIYLDIILKLQFRKLIRLYDCDLCFTPMIMADSYVRSAQARAHEFQSDTDDRPLIVQFGANNSSDFINASNLIIPYCDGIDLNCGCPQRWALNDGYGAQLLKNPEIIKDCVRQFRNRFPSNKTISVKLRLLVDNRKSVDLCQQIEATGISFITVHGRTAIQKNQPIDQECIKLINESVGVPVILNGDVKNLSDAISMHEYTGCKGIMSARGILHNPGLFAGHKITPISAVINWLNIYHTNFLWFHHHLVFMCDRLLSKNAKNTFNQLRTASDVISFLESQFHIPNVLSSNRKLGKELSGISGTYYQNVVKQKNVSSQSEDFMESSFNLFE</sequence>
<evidence type="ECO:0000256" key="6">
    <source>
        <dbReference type="SAM" id="Phobius"/>
    </source>
</evidence>
<organism evidence="8 9">
    <name type="scientific">Sipha flava</name>
    <name type="common">yellow sugarcane aphid</name>
    <dbReference type="NCBI Taxonomy" id="143950"/>
    <lineage>
        <taxon>Eukaryota</taxon>
        <taxon>Metazoa</taxon>
        <taxon>Ecdysozoa</taxon>
        <taxon>Arthropoda</taxon>
        <taxon>Hexapoda</taxon>
        <taxon>Insecta</taxon>
        <taxon>Pterygota</taxon>
        <taxon>Neoptera</taxon>
        <taxon>Paraneoptera</taxon>
        <taxon>Hemiptera</taxon>
        <taxon>Sternorrhyncha</taxon>
        <taxon>Aphidomorpha</taxon>
        <taxon>Aphidoidea</taxon>
        <taxon>Aphididae</taxon>
        <taxon>Sipha</taxon>
    </lineage>
</organism>
<dbReference type="InterPro" id="IPR018517">
    <property type="entry name" value="tRNA_hU_synthase_CS"/>
</dbReference>
<dbReference type="GeneID" id="112681997"/>
<proteinExistence type="predicted"/>
<comment type="cofactor">
    <cofactor evidence="1">
        <name>FMN</name>
        <dbReference type="ChEBI" id="CHEBI:58210"/>
    </cofactor>
</comment>
<dbReference type="CTD" id="35179"/>
<evidence type="ECO:0000259" key="7">
    <source>
        <dbReference type="Pfam" id="PF01207"/>
    </source>
</evidence>
<dbReference type="GO" id="GO:0050660">
    <property type="term" value="F:flavin adenine dinucleotide binding"/>
    <property type="evidence" value="ECO:0007669"/>
    <property type="project" value="InterPro"/>
</dbReference>
<protein>
    <submittedName>
        <fullName evidence="9">tRNA-dihydrouridine(20a/20b) synthase [NAD(P)+]-like isoform X1</fullName>
    </submittedName>
</protein>
<evidence type="ECO:0000256" key="1">
    <source>
        <dbReference type="ARBA" id="ARBA00001917"/>
    </source>
</evidence>
<feature type="transmembrane region" description="Helical" evidence="6">
    <location>
        <begin position="12"/>
        <end position="30"/>
    </location>
</feature>
<accession>A0A8B8FCP6</accession>
<evidence type="ECO:0000256" key="2">
    <source>
        <dbReference type="ARBA" id="ARBA00022630"/>
    </source>
</evidence>
<keyword evidence="6" id="KW-1133">Transmembrane helix</keyword>
<evidence type="ECO:0000256" key="5">
    <source>
        <dbReference type="ARBA" id="ARBA00023002"/>
    </source>
</evidence>
<feature type="domain" description="DUS-like FMN-binding" evidence="7">
    <location>
        <begin position="29"/>
        <end position="246"/>
    </location>
</feature>
<keyword evidence="3" id="KW-0288">FMN</keyword>
<keyword evidence="8" id="KW-1185">Reference proteome</keyword>
<keyword evidence="6" id="KW-0472">Membrane</keyword>
<dbReference type="PANTHER" id="PTHR11082">
    <property type="entry name" value="TRNA-DIHYDROURIDINE SYNTHASE"/>
    <property type="match status" value="1"/>
</dbReference>
<keyword evidence="4" id="KW-0819">tRNA processing</keyword>
<reference evidence="9" key="1">
    <citation type="submission" date="2025-08" db="UniProtKB">
        <authorList>
            <consortium name="RefSeq"/>
        </authorList>
    </citation>
    <scope>IDENTIFICATION</scope>
    <source>
        <tissue evidence="9">Whole body</tissue>
    </source>
</reference>
<gene>
    <name evidence="9" type="primary">LOC112681997</name>
</gene>
<dbReference type="AlphaFoldDB" id="A0A8B8FCP6"/>
<dbReference type="RefSeq" id="XP_025408207.1">
    <property type="nucleotide sequence ID" value="XM_025552422.1"/>
</dbReference>
<keyword evidence="6" id="KW-0812">Transmembrane</keyword>
<dbReference type="CDD" id="cd02801">
    <property type="entry name" value="DUS_like_FMN"/>
    <property type="match status" value="1"/>
</dbReference>
<name>A0A8B8FCP6_9HEMI</name>
<dbReference type="Gene3D" id="3.20.20.70">
    <property type="entry name" value="Aldolase class I"/>
    <property type="match status" value="1"/>
</dbReference>
<evidence type="ECO:0000256" key="4">
    <source>
        <dbReference type="ARBA" id="ARBA00022694"/>
    </source>
</evidence>
<dbReference type="PANTHER" id="PTHR11082:SF31">
    <property type="entry name" value="TRNA-DIHYDROURIDINE(20A_20B) SYNTHASE [NAD(P)+]-LIKE"/>
    <property type="match status" value="1"/>
</dbReference>
<dbReference type="SUPFAM" id="SSF51395">
    <property type="entry name" value="FMN-linked oxidoreductases"/>
    <property type="match status" value="1"/>
</dbReference>
<evidence type="ECO:0000313" key="8">
    <source>
        <dbReference type="Proteomes" id="UP000694846"/>
    </source>
</evidence>
<keyword evidence="2" id="KW-0285">Flavoprotein</keyword>
<dbReference type="Pfam" id="PF01207">
    <property type="entry name" value="Dus"/>
    <property type="match status" value="1"/>
</dbReference>
<evidence type="ECO:0000256" key="3">
    <source>
        <dbReference type="ARBA" id="ARBA00022643"/>
    </source>
</evidence>
<evidence type="ECO:0000313" key="9">
    <source>
        <dbReference type="RefSeq" id="XP_025408207.1"/>
    </source>
</evidence>
<dbReference type="InterPro" id="IPR013785">
    <property type="entry name" value="Aldolase_TIM"/>
</dbReference>
<dbReference type="InterPro" id="IPR035587">
    <property type="entry name" value="DUS-like_FMN-bd"/>
</dbReference>
<dbReference type="Proteomes" id="UP000694846">
    <property type="component" value="Unplaced"/>
</dbReference>
<dbReference type="GO" id="GO:0017150">
    <property type="term" value="F:tRNA dihydrouridine synthase activity"/>
    <property type="evidence" value="ECO:0007669"/>
    <property type="project" value="InterPro"/>
</dbReference>
<dbReference type="PROSITE" id="PS01136">
    <property type="entry name" value="UPF0034"/>
    <property type="match status" value="1"/>
</dbReference>
<dbReference type="OrthoDB" id="9977870at2759"/>
<keyword evidence="5" id="KW-0560">Oxidoreductase</keyword>